<organism evidence="1">
    <name type="scientific">uncultured Caudovirales phage</name>
    <dbReference type="NCBI Taxonomy" id="2100421"/>
    <lineage>
        <taxon>Viruses</taxon>
        <taxon>Duplodnaviria</taxon>
        <taxon>Heunggongvirae</taxon>
        <taxon>Uroviricota</taxon>
        <taxon>Caudoviricetes</taxon>
        <taxon>Peduoviridae</taxon>
        <taxon>Maltschvirus</taxon>
        <taxon>Maltschvirus maltsch</taxon>
    </lineage>
</organism>
<name>A0A6J5NMI3_9CAUD</name>
<protein>
    <submittedName>
        <fullName evidence="1">Uncharacterized protein</fullName>
    </submittedName>
</protein>
<sequence length="178" mass="21151">MSLPTIKKQIKNVSTFFLPGFTEVDDFGFLGFGPEKLIYGCCTPGGDLYILKGLKDFDPVGYEITLRHECDHWIQMTCKEITIYPPKKEFMDIWLQCNKEHASLYRYYLLDPYEWEVHLRDFLHLAMLQGMTKEEVLKSNFSLKTKCSYEIRDQLKLFQLVNFRNALLQQIVDLWWED</sequence>
<proteinExistence type="predicted"/>
<gene>
    <name evidence="1" type="ORF">UFOVP724_26</name>
</gene>
<accession>A0A6J5NMI3</accession>
<evidence type="ECO:0000313" key="1">
    <source>
        <dbReference type="EMBL" id="CAB4159952.1"/>
    </source>
</evidence>
<dbReference type="EMBL" id="LR796696">
    <property type="protein sequence ID" value="CAB4159952.1"/>
    <property type="molecule type" value="Genomic_DNA"/>
</dbReference>
<reference evidence="1" key="1">
    <citation type="submission" date="2020-04" db="EMBL/GenBank/DDBJ databases">
        <authorList>
            <person name="Chiriac C."/>
            <person name="Salcher M."/>
            <person name="Ghai R."/>
            <person name="Kavagutti S V."/>
        </authorList>
    </citation>
    <scope>NUCLEOTIDE SEQUENCE</scope>
</reference>